<protein>
    <submittedName>
        <fullName evidence="2">Uncharacterized protein</fullName>
    </submittedName>
</protein>
<organism evidence="2 3">
    <name type="scientific">Sphingobacterium pedocola</name>
    <dbReference type="NCBI Taxonomy" id="2082722"/>
    <lineage>
        <taxon>Bacteria</taxon>
        <taxon>Pseudomonadati</taxon>
        <taxon>Bacteroidota</taxon>
        <taxon>Sphingobacteriia</taxon>
        <taxon>Sphingobacteriales</taxon>
        <taxon>Sphingobacteriaceae</taxon>
        <taxon>Sphingobacterium</taxon>
    </lineage>
</organism>
<keyword evidence="3" id="KW-1185">Reference proteome</keyword>
<feature type="compositionally biased region" description="Basic and acidic residues" evidence="1">
    <location>
        <begin position="47"/>
        <end position="71"/>
    </location>
</feature>
<feature type="compositionally biased region" description="Polar residues" evidence="1">
    <location>
        <begin position="92"/>
        <end position="102"/>
    </location>
</feature>
<name>A0ABR9T9Q2_9SPHI</name>
<dbReference type="RefSeq" id="WP_196939948.1">
    <property type="nucleotide sequence ID" value="NZ_MU158690.1"/>
</dbReference>
<evidence type="ECO:0000313" key="2">
    <source>
        <dbReference type="EMBL" id="MBE8722035.1"/>
    </source>
</evidence>
<comment type="caution">
    <text evidence="2">The sequence shown here is derived from an EMBL/GenBank/DDBJ whole genome shotgun (WGS) entry which is preliminary data.</text>
</comment>
<feature type="region of interest" description="Disordered" evidence="1">
    <location>
        <begin position="44"/>
        <end position="118"/>
    </location>
</feature>
<accession>A0ABR9T9Q2</accession>
<proteinExistence type="predicted"/>
<reference evidence="2 3" key="1">
    <citation type="submission" date="2018-02" db="EMBL/GenBank/DDBJ databases">
        <title>Sphingobacterium KA21.</title>
        <authorList>
            <person name="Vasarhelyi B.M."/>
            <person name="Deshmukh S."/>
            <person name="Balint B."/>
            <person name="Kukolya J."/>
        </authorList>
    </citation>
    <scope>NUCLEOTIDE SEQUENCE [LARGE SCALE GENOMIC DNA]</scope>
    <source>
        <strain evidence="2 3">Ka21</strain>
    </source>
</reference>
<sequence>MRNIINKISKAVQVVLLAPIKLPGKALNILKYVAVGLGIIESVLDNGKPESETRDQKGKQEHSGEESRDDGASTGIAHPPAEVNLDDDASVETEQAAYSAQSDIVRPNTAAEKEVSDE</sequence>
<gene>
    <name evidence="2" type="ORF">C4F40_15000</name>
</gene>
<evidence type="ECO:0000313" key="3">
    <source>
        <dbReference type="Proteomes" id="UP000618319"/>
    </source>
</evidence>
<dbReference type="Proteomes" id="UP000618319">
    <property type="component" value="Unassembled WGS sequence"/>
</dbReference>
<dbReference type="EMBL" id="PSKQ01000022">
    <property type="protein sequence ID" value="MBE8722035.1"/>
    <property type="molecule type" value="Genomic_DNA"/>
</dbReference>
<evidence type="ECO:0000256" key="1">
    <source>
        <dbReference type="SAM" id="MobiDB-lite"/>
    </source>
</evidence>